<dbReference type="GO" id="GO:0016989">
    <property type="term" value="F:sigma factor antagonist activity"/>
    <property type="evidence" value="ECO:0007669"/>
    <property type="project" value="TreeGrafter"/>
</dbReference>
<dbReference type="EMBL" id="RBZU01000002">
    <property type="protein sequence ID" value="RKP57822.1"/>
    <property type="molecule type" value="Genomic_DNA"/>
</dbReference>
<proteinExistence type="predicted"/>
<organism evidence="3 4">
    <name type="scientific">Pararobbsia silviterrae</name>
    <dbReference type="NCBI Taxonomy" id="1792498"/>
    <lineage>
        <taxon>Bacteria</taxon>
        <taxon>Pseudomonadati</taxon>
        <taxon>Pseudomonadota</taxon>
        <taxon>Betaproteobacteria</taxon>
        <taxon>Burkholderiales</taxon>
        <taxon>Burkholderiaceae</taxon>
        <taxon>Pararobbsia</taxon>
    </lineage>
</organism>
<evidence type="ECO:0000259" key="2">
    <source>
        <dbReference type="Pfam" id="PF16220"/>
    </source>
</evidence>
<evidence type="ECO:0000313" key="3">
    <source>
        <dbReference type="EMBL" id="RKP57822.1"/>
    </source>
</evidence>
<dbReference type="Gene3D" id="2.60.120.1440">
    <property type="match status" value="1"/>
</dbReference>
<dbReference type="Pfam" id="PF04773">
    <property type="entry name" value="FecR"/>
    <property type="match status" value="1"/>
</dbReference>
<comment type="caution">
    <text evidence="3">The sequence shown here is derived from an EMBL/GenBank/DDBJ whole genome shotgun (WGS) entry which is preliminary data.</text>
</comment>
<protein>
    <submittedName>
        <fullName evidence="3">DUF4880 domain-containing protein</fullName>
    </submittedName>
</protein>
<feature type="domain" description="FecR protein" evidence="1">
    <location>
        <begin position="125"/>
        <end position="215"/>
    </location>
</feature>
<name>A0A494Y6X1_9BURK</name>
<sequence>MTAGVNKASEDSARLEREARAWLRRLRTTTVTQVDAEAFKRWRATSERHAHAFVEAQRAWDDLSPVLSRLHQSAQREASQRPKSDVSLARRAWLGGAVSAVAAAGAAFVWPPMGLWPSAHERAADFRTVAGEQRQIAMTDAVNVEMNTMTAVSRQTVNGVTVGIELVSGEAAIDIHAQTAGFSVLSQGAKTIASAGRFQVRHTGDKTCVSCVAGTLAVYHPTGKRVLGAGQMLEYASDAIGTAKAVDVAALSAWRSGVLVFRRTPLSEVIAEINRYRPGRVVLVKQDVGAREMSGRFDIRLLDVVLEQIQRTYDLDARRLPGGVLLLG</sequence>
<dbReference type="InterPro" id="IPR006860">
    <property type="entry name" value="FecR"/>
</dbReference>
<evidence type="ECO:0000313" key="4">
    <source>
        <dbReference type="Proteomes" id="UP000270342"/>
    </source>
</evidence>
<dbReference type="PIRSF" id="PIRSF018266">
    <property type="entry name" value="FecR"/>
    <property type="match status" value="1"/>
</dbReference>
<dbReference type="InterPro" id="IPR032623">
    <property type="entry name" value="FecR_N"/>
</dbReference>
<dbReference type="InterPro" id="IPR012373">
    <property type="entry name" value="Ferrdict_sens_TM"/>
</dbReference>
<evidence type="ECO:0000259" key="1">
    <source>
        <dbReference type="Pfam" id="PF04773"/>
    </source>
</evidence>
<dbReference type="Pfam" id="PF16220">
    <property type="entry name" value="DUF4880"/>
    <property type="match status" value="1"/>
</dbReference>
<dbReference type="Gene3D" id="3.55.50.30">
    <property type="match status" value="1"/>
</dbReference>
<keyword evidence="4" id="KW-1185">Reference proteome</keyword>
<dbReference type="OrthoDB" id="1100567at2"/>
<reference evidence="3 4" key="1">
    <citation type="submission" date="2018-10" db="EMBL/GenBank/DDBJ databases">
        <title>Robbsia sp. DHC34, isolated from soil.</title>
        <authorList>
            <person name="Gao Z.-H."/>
            <person name="Qiu L.-H."/>
        </authorList>
    </citation>
    <scope>NUCLEOTIDE SEQUENCE [LARGE SCALE GENOMIC DNA]</scope>
    <source>
        <strain evidence="3 4">DHC34</strain>
    </source>
</reference>
<gene>
    <name evidence="3" type="ORF">D7S86_07810</name>
</gene>
<dbReference type="AlphaFoldDB" id="A0A494Y6X1"/>
<dbReference type="PANTHER" id="PTHR30273:SF2">
    <property type="entry name" value="PROTEIN FECR"/>
    <property type="match status" value="1"/>
</dbReference>
<dbReference type="PANTHER" id="PTHR30273">
    <property type="entry name" value="PERIPLASMIC SIGNAL SENSOR AND SIGMA FACTOR ACTIVATOR FECR-RELATED"/>
    <property type="match status" value="1"/>
</dbReference>
<dbReference type="Proteomes" id="UP000270342">
    <property type="component" value="Unassembled WGS sequence"/>
</dbReference>
<accession>A0A494Y6X1</accession>
<feature type="domain" description="FecR N-terminal" evidence="2">
    <location>
        <begin position="17"/>
        <end position="58"/>
    </location>
</feature>